<feature type="transmembrane region" description="Helical" evidence="3">
    <location>
        <begin position="86"/>
        <end position="104"/>
    </location>
</feature>
<dbReference type="Pfam" id="PF07155">
    <property type="entry name" value="ECF-ribofla_trS"/>
    <property type="match status" value="1"/>
</dbReference>
<sequence length="190" mass="20580">MERVKTDTKVMRLVLAALMACLILVGTSLFKIPVPMTQGYVHLGDAMIFLAVMLLGKRDGALAAGIGSALGDLLGGYAFWMPWTFVIKFLMAFLMGIFIEKVGADRHVTNEGYRITWVDLLGMLVGGMEMVAGYLVAERFIYGNWATAVIGVPWNIGQFVVGGALAVIIAGALCKTPVRKYFLGKGRQNA</sequence>
<dbReference type="OrthoDB" id="411368at2"/>
<accession>A0A1I7FRI0</accession>
<keyword evidence="5" id="KW-1185">Reference proteome</keyword>
<keyword evidence="1 3" id="KW-0812">Transmembrane</keyword>
<feature type="transmembrane region" description="Helical" evidence="3">
    <location>
        <begin position="156"/>
        <end position="174"/>
    </location>
</feature>
<dbReference type="Gene3D" id="1.10.1760.20">
    <property type="match status" value="1"/>
</dbReference>
<gene>
    <name evidence="4" type="ORF">SAMN05216508_103101</name>
</gene>
<dbReference type="EMBL" id="FPBT01000003">
    <property type="protein sequence ID" value="SFU38783.1"/>
    <property type="molecule type" value="Genomic_DNA"/>
</dbReference>
<dbReference type="PANTHER" id="PTHR37815">
    <property type="entry name" value="UPF0397 PROTEIN BC_2624-RELATED"/>
    <property type="match status" value="1"/>
</dbReference>
<reference evidence="4 5" key="1">
    <citation type="submission" date="2016-10" db="EMBL/GenBank/DDBJ databases">
        <authorList>
            <person name="de Groot N.N."/>
        </authorList>
    </citation>
    <scope>NUCLEOTIDE SEQUENCE [LARGE SCALE GENOMIC DNA]</scope>
    <source>
        <strain evidence="4 5">KHGC13</strain>
    </source>
</reference>
<dbReference type="RefSeq" id="WP_090162770.1">
    <property type="nucleotide sequence ID" value="NZ_CACVNK010000002.1"/>
</dbReference>
<proteinExistence type="predicted"/>
<evidence type="ECO:0000256" key="1">
    <source>
        <dbReference type="ARBA" id="ARBA00022692"/>
    </source>
</evidence>
<evidence type="ECO:0000256" key="3">
    <source>
        <dbReference type="SAM" id="Phobius"/>
    </source>
</evidence>
<dbReference type="GO" id="GO:0016020">
    <property type="term" value="C:membrane"/>
    <property type="evidence" value="ECO:0007669"/>
    <property type="project" value="InterPro"/>
</dbReference>
<keyword evidence="2 3" id="KW-1133">Transmembrane helix</keyword>
<dbReference type="PANTHER" id="PTHR37815:SF3">
    <property type="entry name" value="UPF0397 PROTEIN SPR0429"/>
    <property type="match status" value="1"/>
</dbReference>
<dbReference type="Proteomes" id="UP000198817">
    <property type="component" value="Unassembled WGS sequence"/>
</dbReference>
<dbReference type="AlphaFoldDB" id="A0A1I7FRI0"/>
<evidence type="ECO:0000313" key="4">
    <source>
        <dbReference type="EMBL" id="SFU38783.1"/>
    </source>
</evidence>
<evidence type="ECO:0000256" key="2">
    <source>
        <dbReference type="ARBA" id="ARBA00022989"/>
    </source>
</evidence>
<protein>
    <submittedName>
        <fullName evidence="4">Uncharacterized membrane protein</fullName>
    </submittedName>
</protein>
<dbReference type="STRING" id="155865.SAMN05216515_103101"/>
<feature type="transmembrane region" description="Helical" evidence="3">
    <location>
        <begin position="116"/>
        <end position="136"/>
    </location>
</feature>
<name>A0A1I7FRI0_9FIRM</name>
<keyword evidence="3" id="KW-0472">Membrane</keyword>
<dbReference type="InterPro" id="IPR009825">
    <property type="entry name" value="ECF_substrate-spec-like"/>
</dbReference>
<organism evidence="4 5">
    <name type="scientific">Eubacterium pyruvativorans</name>
    <dbReference type="NCBI Taxonomy" id="155865"/>
    <lineage>
        <taxon>Bacteria</taxon>
        <taxon>Bacillati</taxon>
        <taxon>Bacillota</taxon>
        <taxon>Clostridia</taxon>
        <taxon>Eubacteriales</taxon>
        <taxon>Eubacteriaceae</taxon>
        <taxon>Eubacterium</taxon>
    </lineage>
</organism>
<evidence type="ECO:0000313" key="5">
    <source>
        <dbReference type="Proteomes" id="UP000198817"/>
    </source>
</evidence>
<dbReference type="GeneID" id="78354264"/>